<dbReference type="PANTHER" id="PTHR37984:SF5">
    <property type="entry name" value="PROTEIN NYNRIN-LIKE"/>
    <property type="match status" value="1"/>
</dbReference>
<protein>
    <submittedName>
        <fullName evidence="2">Reverse transcriptase</fullName>
    </submittedName>
</protein>
<feature type="domain" description="Integrase catalytic" evidence="1">
    <location>
        <begin position="1"/>
        <end position="80"/>
    </location>
</feature>
<dbReference type="Proteomes" id="UP000198211">
    <property type="component" value="Unassembled WGS sequence"/>
</dbReference>
<dbReference type="InterPro" id="IPR012337">
    <property type="entry name" value="RNaseH-like_sf"/>
</dbReference>
<dbReference type="PROSITE" id="PS50994">
    <property type="entry name" value="INTEGRASE"/>
    <property type="match status" value="1"/>
</dbReference>
<keyword evidence="2" id="KW-0808">Transferase</keyword>
<evidence type="ECO:0000313" key="3">
    <source>
        <dbReference type="Proteomes" id="UP000198211"/>
    </source>
</evidence>
<keyword evidence="2" id="KW-0695">RNA-directed DNA polymerase</keyword>
<evidence type="ECO:0000259" key="1">
    <source>
        <dbReference type="PROSITE" id="PS50994"/>
    </source>
</evidence>
<accession>A0A225VZS4</accession>
<keyword evidence="2" id="KW-0548">Nucleotidyltransferase</keyword>
<name>A0A225VZS4_9STRA</name>
<gene>
    <name evidence="2" type="ORF">PHMEG_00016041</name>
</gene>
<dbReference type="InterPro" id="IPR050951">
    <property type="entry name" value="Retrovirus_Pol_polyprotein"/>
</dbReference>
<sequence>MDHIPSLPASRKGNTELLIWVNLFTGFVIAKTSASRTAQTVAESYEEAAFRRFGASETIRHDREPGFMSEFFKAFNKLIGQRQRDNARRSRPVLKQTGQHNACDQRDWDQYAERLTYALNTAHDRTRDETPLFSRARLGSAVYVGRDACVKRGYARKLAHMCHGPFLVAQLVSAYDVRLEIHGTPCQLFPIVHVSKLKPVREFPSRPELQLTVPSSERFDFDEELLPEDS</sequence>
<dbReference type="GO" id="GO:0015074">
    <property type="term" value="P:DNA integration"/>
    <property type="evidence" value="ECO:0007669"/>
    <property type="project" value="InterPro"/>
</dbReference>
<dbReference type="GO" id="GO:0003676">
    <property type="term" value="F:nucleic acid binding"/>
    <property type="evidence" value="ECO:0007669"/>
    <property type="project" value="InterPro"/>
</dbReference>
<dbReference type="SUPFAM" id="SSF53098">
    <property type="entry name" value="Ribonuclease H-like"/>
    <property type="match status" value="1"/>
</dbReference>
<dbReference type="OrthoDB" id="118013at2759"/>
<reference evidence="3" key="1">
    <citation type="submission" date="2017-03" db="EMBL/GenBank/DDBJ databases">
        <title>Phytopthora megakarya and P. palmivora, two closely related causual agents of cacao black pod achieved similar genome size and gene model numbers by different mechanisms.</title>
        <authorList>
            <person name="Ali S."/>
            <person name="Shao J."/>
            <person name="Larry D.J."/>
            <person name="Kronmiller B."/>
            <person name="Shen D."/>
            <person name="Strem M.D."/>
            <person name="Melnick R.L."/>
            <person name="Guiltinan M.J."/>
            <person name="Tyler B.M."/>
            <person name="Meinhardt L.W."/>
            <person name="Bailey B.A."/>
        </authorList>
    </citation>
    <scope>NUCLEOTIDE SEQUENCE [LARGE SCALE GENOMIC DNA]</scope>
    <source>
        <strain evidence="3">zdho120</strain>
    </source>
</reference>
<comment type="caution">
    <text evidence="2">The sequence shown here is derived from an EMBL/GenBank/DDBJ whole genome shotgun (WGS) entry which is preliminary data.</text>
</comment>
<dbReference type="GO" id="GO:0003964">
    <property type="term" value="F:RNA-directed DNA polymerase activity"/>
    <property type="evidence" value="ECO:0007669"/>
    <property type="project" value="UniProtKB-KW"/>
</dbReference>
<proteinExistence type="predicted"/>
<dbReference type="AlphaFoldDB" id="A0A225VZS4"/>
<organism evidence="2 3">
    <name type="scientific">Phytophthora megakarya</name>
    <dbReference type="NCBI Taxonomy" id="4795"/>
    <lineage>
        <taxon>Eukaryota</taxon>
        <taxon>Sar</taxon>
        <taxon>Stramenopiles</taxon>
        <taxon>Oomycota</taxon>
        <taxon>Peronosporomycetes</taxon>
        <taxon>Peronosporales</taxon>
        <taxon>Peronosporaceae</taxon>
        <taxon>Phytophthora</taxon>
    </lineage>
</organism>
<dbReference type="InterPro" id="IPR001584">
    <property type="entry name" value="Integrase_cat-core"/>
</dbReference>
<dbReference type="EMBL" id="NBNE01002255">
    <property type="protein sequence ID" value="OWZ11001.1"/>
    <property type="molecule type" value="Genomic_DNA"/>
</dbReference>
<dbReference type="PANTHER" id="PTHR37984">
    <property type="entry name" value="PROTEIN CBG26694"/>
    <property type="match status" value="1"/>
</dbReference>
<dbReference type="InterPro" id="IPR036397">
    <property type="entry name" value="RNaseH_sf"/>
</dbReference>
<dbReference type="Gene3D" id="3.30.420.10">
    <property type="entry name" value="Ribonuclease H-like superfamily/Ribonuclease H"/>
    <property type="match status" value="1"/>
</dbReference>
<keyword evidence="3" id="KW-1185">Reference proteome</keyword>
<evidence type="ECO:0000313" key="2">
    <source>
        <dbReference type="EMBL" id="OWZ11001.1"/>
    </source>
</evidence>